<dbReference type="Gene3D" id="1.10.357.10">
    <property type="entry name" value="Tetracycline Repressor, domain 2"/>
    <property type="match status" value="1"/>
</dbReference>
<comment type="caution">
    <text evidence="6">The sequence shown here is derived from an EMBL/GenBank/DDBJ whole genome shotgun (WGS) entry which is preliminary data.</text>
</comment>
<feature type="DNA-binding region" description="H-T-H motif" evidence="4">
    <location>
        <begin position="28"/>
        <end position="47"/>
    </location>
</feature>
<gene>
    <name evidence="6" type="ORF">D9X91_19520</name>
</gene>
<keyword evidence="3" id="KW-0804">Transcription</keyword>
<reference evidence="6 7" key="1">
    <citation type="submission" date="2018-10" db="EMBL/GenBank/DDBJ databases">
        <title>Falsibacillus sp. genome draft.</title>
        <authorList>
            <person name="Shi S."/>
        </authorList>
    </citation>
    <scope>NUCLEOTIDE SEQUENCE [LARGE SCALE GENOMIC DNA]</scope>
    <source>
        <strain evidence="6 7">GY 10110</strain>
    </source>
</reference>
<evidence type="ECO:0000256" key="4">
    <source>
        <dbReference type="PROSITE-ProRule" id="PRU00335"/>
    </source>
</evidence>
<dbReference type="GO" id="GO:0003677">
    <property type="term" value="F:DNA binding"/>
    <property type="evidence" value="ECO:0007669"/>
    <property type="project" value="UniProtKB-UniRule"/>
</dbReference>
<dbReference type="Pfam" id="PF13305">
    <property type="entry name" value="TetR_C_33"/>
    <property type="match status" value="1"/>
</dbReference>
<evidence type="ECO:0000259" key="5">
    <source>
        <dbReference type="PROSITE" id="PS50977"/>
    </source>
</evidence>
<evidence type="ECO:0000256" key="1">
    <source>
        <dbReference type="ARBA" id="ARBA00023015"/>
    </source>
</evidence>
<dbReference type="OrthoDB" id="71867at2"/>
<keyword evidence="2 4" id="KW-0238">DNA-binding</keyword>
<dbReference type="AlphaFoldDB" id="A0A3L7JN64"/>
<proteinExistence type="predicted"/>
<evidence type="ECO:0000313" key="6">
    <source>
        <dbReference type="EMBL" id="RLQ92268.1"/>
    </source>
</evidence>
<sequence>MPRAGLDEATVLQAAMEIADEQGLDALVLAKLAKKLGVRTPSLYNHIDGLMGLRKKLTVYGLESLSESLTQSAVGKSKEDAVRSLAEAFIHFARRHPGLYEAAERSPHWDGEEIQTASKKVLDPIIQVFQAFGIENEGLQVHLIRGFRSLVHGFASIEQQGGFGMPVEVDESFQVVIDTYLDGIKSTVEAHKKE</sequence>
<feature type="domain" description="HTH tetR-type" evidence="5">
    <location>
        <begin position="5"/>
        <end position="65"/>
    </location>
</feature>
<keyword evidence="1" id="KW-0805">Transcription regulation</keyword>
<keyword evidence="7" id="KW-1185">Reference proteome</keyword>
<dbReference type="Gene3D" id="1.10.10.60">
    <property type="entry name" value="Homeodomain-like"/>
    <property type="match status" value="1"/>
</dbReference>
<dbReference type="RefSeq" id="WP_121682333.1">
    <property type="nucleotide sequence ID" value="NZ_RCVZ01000019.1"/>
</dbReference>
<accession>A0A3L7JN64</accession>
<dbReference type="InterPro" id="IPR009057">
    <property type="entry name" value="Homeodomain-like_sf"/>
</dbReference>
<evidence type="ECO:0000256" key="2">
    <source>
        <dbReference type="ARBA" id="ARBA00023125"/>
    </source>
</evidence>
<dbReference type="SUPFAM" id="SSF46689">
    <property type="entry name" value="Homeodomain-like"/>
    <property type="match status" value="1"/>
</dbReference>
<dbReference type="InterPro" id="IPR001647">
    <property type="entry name" value="HTH_TetR"/>
</dbReference>
<dbReference type="EMBL" id="RCVZ01000019">
    <property type="protein sequence ID" value="RLQ92268.1"/>
    <property type="molecule type" value="Genomic_DNA"/>
</dbReference>
<evidence type="ECO:0000313" key="7">
    <source>
        <dbReference type="Proteomes" id="UP000276770"/>
    </source>
</evidence>
<dbReference type="InterPro" id="IPR036271">
    <property type="entry name" value="Tet_transcr_reg_TetR-rel_C_sf"/>
</dbReference>
<name>A0A3L7JN64_9BACI</name>
<dbReference type="PROSITE" id="PS50977">
    <property type="entry name" value="HTH_TETR_2"/>
    <property type="match status" value="1"/>
</dbReference>
<dbReference type="Proteomes" id="UP000276770">
    <property type="component" value="Unassembled WGS sequence"/>
</dbReference>
<dbReference type="SUPFAM" id="SSF48498">
    <property type="entry name" value="Tetracyclin repressor-like, C-terminal domain"/>
    <property type="match status" value="1"/>
</dbReference>
<protein>
    <submittedName>
        <fullName evidence="6">TetR family transcriptional regulator</fullName>
    </submittedName>
</protein>
<evidence type="ECO:0000256" key="3">
    <source>
        <dbReference type="ARBA" id="ARBA00023163"/>
    </source>
</evidence>
<dbReference type="InterPro" id="IPR025996">
    <property type="entry name" value="MT1864/Rv1816-like_C"/>
</dbReference>
<organism evidence="6 7">
    <name type="scientific">Falsibacillus albus</name>
    <dbReference type="NCBI Taxonomy" id="2478915"/>
    <lineage>
        <taxon>Bacteria</taxon>
        <taxon>Bacillati</taxon>
        <taxon>Bacillota</taxon>
        <taxon>Bacilli</taxon>
        <taxon>Bacillales</taxon>
        <taxon>Bacillaceae</taxon>
        <taxon>Falsibacillus</taxon>
    </lineage>
</organism>